<evidence type="ECO:0000313" key="1">
    <source>
        <dbReference type="EMBL" id="VEP14816.1"/>
    </source>
</evidence>
<sequence>MVAQAIKIKNPSDFEKVVALHFQRQGYEFILPPANTKGYDI</sequence>
<name>A0A563VTL3_9CYAN</name>
<dbReference type="EMBL" id="CAACVJ010000212">
    <property type="protein sequence ID" value="VEP14816.1"/>
    <property type="molecule type" value="Genomic_DNA"/>
</dbReference>
<proteinExistence type="predicted"/>
<protein>
    <submittedName>
        <fullName evidence="1">Uncharacterized protein</fullName>
    </submittedName>
</protein>
<dbReference type="RefSeq" id="WP_281291100.1">
    <property type="nucleotide sequence ID" value="NZ_LR213789.1"/>
</dbReference>
<reference evidence="1 2" key="1">
    <citation type="submission" date="2019-01" db="EMBL/GenBank/DDBJ databases">
        <authorList>
            <person name="Brito A."/>
        </authorList>
    </citation>
    <scope>NUCLEOTIDE SEQUENCE [LARGE SCALE GENOMIC DNA]</scope>
    <source>
        <strain evidence="1">1</strain>
    </source>
</reference>
<dbReference type="Proteomes" id="UP000320055">
    <property type="component" value="Unassembled WGS sequence"/>
</dbReference>
<accession>A0A563VTL3</accession>
<evidence type="ECO:0000313" key="2">
    <source>
        <dbReference type="Proteomes" id="UP000320055"/>
    </source>
</evidence>
<organism evidence="1 2">
    <name type="scientific">Hyella patelloides LEGE 07179</name>
    <dbReference type="NCBI Taxonomy" id="945734"/>
    <lineage>
        <taxon>Bacteria</taxon>
        <taxon>Bacillati</taxon>
        <taxon>Cyanobacteriota</taxon>
        <taxon>Cyanophyceae</taxon>
        <taxon>Pleurocapsales</taxon>
        <taxon>Hyellaceae</taxon>
        <taxon>Hyella</taxon>
    </lineage>
</organism>
<keyword evidence="2" id="KW-1185">Reference proteome</keyword>
<gene>
    <name evidence="1" type="ORF">H1P_290025</name>
</gene>
<dbReference type="AlphaFoldDB" id="A0A563VTL3"/>